<dbReference type="CDD" id="cd08241">
    <property type="entry name" value="QOR1"/>
    <property type="match status" value="1"/>
</dbReference>
<dbReference type="AlphaFoldDB" id="A0AAU9WG54"/>
<organism evidence="2 3">
    <name type="scientific">Pocillopora meandrina</name>
    <dbReference type="NCBI Taxonomy" id="46732"/>
    <lineage>
        <taxon>Eukaryota</taxon>
        <taxon>Metazoa</taxon>
        <taxon>Cnidaria</taxon>
        <taxon>Anthozoa</taxon>
        <taxon>Hexacorallia</taxon>
        <taxon>Scleractinia</taxon>
        <taxon>Astrocoeniina</taxon>
        <taxon>Pocilloporidae</taxon>
        <taxon>Pocillopora</taxon>
    </lineage>
</organism>
<dbReference type="PANTHER" id="PTHR43677:SF4">
    <property type="entry name" value="QUINONE OXIDOREDUCTASE-LIKE PROTEIN 2"/>
    <property type="match status" value="1"/>
</dbReference>
<dbReference type="InterPro" id="IPR013149">
    <property type="entry name" value="ADH-like_C"/>
</dbReference>
<dbReference type="GO" id="GO:0016491">
    <property type="term" value="F:oxidoreductase activity"/>
    <property type="evidence" value="ECO:0007669"/>
    <property type="project" value="InterPro"/>
</dbReference>
<dbReference type="InterPro" id="IPR051397">
    <property type="entry name" value="Zn-ADH-like_protein"/>
</dbReference>
<feature type="domain" description="Enoyl reductase (ER)" evidence="1">
    <location>
        <begin position="61"/>
        <end position="376"/>
    </location>
</feature>
<dbReference type="SMART" id="SM00829">
    <property type="entry name" value="PKS_ER"/>
    <property type="match status" value="1"/>
</dbReference>
<proteinExistence type="predicted"/>
<dbReference type="GO" id="GO:0005739">
    <property type="term" value="C:mitochondrion"/>
    <property type="evidence" value="ECO:0007669"/>
    <property type="project" value="TreeGrafter"/>
</dbReference>
<evidence type="ECO:0000313" key="2">
    <source>
        <dbReference type="EMBL" id="CAH3113192.1"/>
    </source>
</evidence>
<sequence>MEGGQFFCERLLPRFKMAAFRTVPERLLRPVARSISSRNAEIISVKPTFGKPRMYRAALCKELGKPLVVEQVPAAEKLKASQVRIAVHSCGINFADILMCLGKYQDKPNLPFIPGAEIAGEVIETGEGVEQLSKGDRVFGLIPIGGFAEECIAEQSGLWKIPSSVEYSSAAALAVSYGTAYVGLTSKSNTQPGQTVLVTAAAGALGLATVDLAANALGAKVIGAASKDKLDVVTAMGASATIDYNKDSIKDKVKELTGGKGANVIMEAVGGKVFTECLKCIAWGGVILPVGFASGEIPQIPANILLVKNCSAAGLFWGAHMKYNPALLRDSVNKSLEFLEQGKLRGPHVSGEFELDQANEAFKFVMERRSTGKVLIKTK</sequence>
<dbReference type="SUPFAM" id="SSF51735">
    <property type="entry name" value="NAD(P)-binding Rossmann-fold domains"/>
    <property type="match status" value="1"/>
</dbReference>
<dbReference type="InterPro" id="IPR013154">
    <property type="entry name" value="ADH-like_N"/>
</dbReference>
<keyword evidence="3" id="KW-1185">Reference proteome</keyword>
<dbReference type="Proteomes" id="UP001159428">
    <property type="component" value="Unassembled WGS sequence"/>
</dbReference>
<dbReference type="InterPro" id="IPR020843">
    <property type="entry name" value="ER"/>
</dbReference>
<dbReference type="InterPro" id="IPR011032">
    <property type="entry name" value="GroES-like_sf"/>
</dbReference>
<evidence type="ECO:0000313" key="3">
    <source>
        <dbReference type="Proteomes" id="UP001159428"/>
    </source>
</evidence>
<protein>
    <recommendedName>
        <fullName evidence="1">Enoyl reductase (ER) domain-containing protein</fullName>
    </recommendedName>
</protein>
<dbReference type="Pfam" id="PF08240">
    <property type="entry name" value="ADH_N"/>
    <property type="match status" value="1"/>
</dbReference>
<comment type="caution">
    <text evidence="2">The sequence shown here is derived from an EMBL/GenBank/DDBJ whole genome shotgun (WGS) entry which is preliminary data.</text>
</comment>
<accession>A0AAU9WG54</accession>
<gene>
    <name evidence="2" type="ORF">PMEA_00004827</name>
</gene>
<dbReference type="Pfam" id="PF00107">
    <property type="entry name" value="ADH_zinc_N"/>
    <property type="match status" value="1"/>
</dbReference>
<name>A0AAU9WG54_9CNID</name>
<dbReference type="Gene3D" id="3.40.50.720">
    <property type="entry name" value="NAD(P)-binding Rossmann-like Domain"/>
    <property type="match status" value="1"/>
</dbReference>
<dbReference type="EMBL" id="CALNXJ010000013">
    <property type="protein sequence ID" value="CAH3113192.1"/>
    <property type="molecule type" value="Genomic_DNA"/>
</dbReference>
<dbReference type="Gene3D" id="3.90.180.10">
    <property type="entry name" value="Medium-chain alcohol dehydrogenases, catalytic domain"/>
    <property type="match status" value="1"/>
</dbReference>
<reference evidence="2 3" key="1">
    <citation type="submission" date="2022-05" db="EMBL/GenBank/DDBJ databases">
        <authorList>
            <consortium name="Genoscope - CEA"/>
            <person name="William W."/>
        </authorList>
    </citation>
    <scope>NUCLEOTIDE SEQUENCE [LARGE SCALE GENOMIC DNA]</scope>
</reference>
<dbReference type="InterPro" id="IPR036291">
    <property type="entry name" value="NAD(P)-bd_dom_sf"/>
</dbReference>
<evidence type="ECO:0000259" key="1">
    <source>
        <dbReference type="SMART" id="SM00829"/>
    </source>
</evidence>
<dbReference type="PANTHER" id="PTHR43677">
    <property type="entry name" value="SHORT-CHAIN DEHYDROGENASE/REDUCTASE"/>
    <property type="match status" value="1"/>
</dbReference>
<dbReference type="SUPFAM" id="SSF50129">
    <property type="entry name" value="GroES-like"/>
    <property type="match status" value="1"/>
</dbReference>